<dbReference type="KEGG" id="mcos:GM418_04925"/>
<dbReference type="AlphaFoldDB" id="A0A6I6JTV5"/>
<reference evidence="3 4" key="1">
    <citation type="submission" date="2019-11" db="EMBL/GenBank/DDBJ databases">
        <authorList>
            <person name="Zheng R.K."/>
            <person name="Sun C.M."/>
        </authorList>
    </citation>
    <scope>NUCLEOTIDE SEQUENCE [LARGE SCALE GENOMIC DNA]</scope>
    <source>
        <strain evidence="3 4">WC007</strain>
    </source>
</reference>
<proteinExistence type="predicted"/>
<accession>A0A6I6JTV5</accession>
<keyword evidence="1" id="KW-0812">Transmembrane</keyword>
<feature type="transmembrane region" description="Helical" evidence="1">
    <location>
        <begin position="53"/>
        <end position="73"/>
    </location>
</feature>
<keyword evidence="4" id="KW-1185">Reference proteome</keyword>
<evidence type="ECO:0000259" key="2">
    <source>
        <dbReference type="Pfam" id="PF09335"/>
    </source>
</evidence>
<keyword evidence="1" id="KW-0472">Membrane</keyword>
<evidence type="ECO:0000313" key="4">
    <source>
        <dbReference type="Proteomes" id="UP000428260"/>
    </source>
</evidence>
<dbReference type="PANTHER" id="PTHR42709">
    <property type="entry name" value="ALKALINE PHOSPHATASE LIKE PROTEIN"/>
    <property type="match status" value="1"/>
</dbReference>
<feature type="transmembrane region" description="Helical" evidence="1">
    <location>
        <begin position="158"/>
        <end position="176"/>
    </location>
</feature>
<dbReference type="Proteomes" id="UP000428260">
    <property type="component" value="Chromosome"/>
</dbReference>
<dbReference type="Pfam" id="PF09335">
    <property type="entry name" value="VTT_dom"/>
    <property type="match status" value="1"/>
</dbReference>
<gene>
    <name evidence="3" type="ORF">GM418_04925</name>
</gene>
<dbReference type="InterPro" id="IPR032816">
    <property type="entry name" value="VTT_dom"/>
</dbReference>
<feature type="transmembrane region" description="Helical" evidence="1">
    <location>
        <begin position="12"/>
        <end position="33"/>
    </location>
</feature>
<feature type="domain" description="VTT" evidence="2">
    <location>
        <begin position="76"/>
        <end position="176"/>
    </location>
</feature>
<dbReference type="RefSeq" id="WP_158863740.1">
    <property type="nucleotide sequence ID" value="NZ_CP046401.1"/>
</dbReference>
<name>A0A6I6JTV5_9BACT</name>
<sequence>MNSNTGEKKVKLSKIIIFCVTIILAVLIVSFTVGKEFYEGKSDSMFSFGAVHFAGYLFFLLMPVEAAFVYYLSFYEESKLIAIALGTAFVAQLVDYLIGYSFSLKFIHNFVGEKRLIKAEKHIRKYGNLTIFIFNLFPLSSPVIALVAGMLKYKLRDLIVFSLMGLILKYVILSLIF</sequence>
<protein>
    <recommendedName>
        <fullName evidence="2">VTT domain-containing protein</fullName>
    </recommendedName>
</protein>
<dbReference type="InterPro" id="IPR051311">
    <property type="entry name" value="DedA_domain"/>
</dbReference>
<feature type="transmembrane region" description="Helical" evidence="1">
    <location>
        <begin position="129"/>
        <end position="151"/>
    </location>
</feature>
<evidence type="ECO:0000256" key="1">
    <source>
        <dbReference type="SAM" id="Phobius"/>
    </source>
</evidence>
<keyword evidence="1" id="KW-1133">Transmembrane helix</keyword>
<feature type="transmembrane region" description="Helical" evidence="1">
    <location>
        <begin position="80"/>
        <end position="102"/>
    </location>
</feature>
<organism evidence="3 4">
    <name type="scientific">Maribellus comscasis</name>
    <dbReference type="NCBI Taxonomy" id="2681766"/>
    <lineage>
        <taxon>Bacteria</taxon>
        <taxon>Pseudomonadati</taxon>
        <taxon>Bacteroidota</taxon>
        <taxon>Bacteroidia</taxon>
        <taxon>Marinilabiliales</taxon>
        <taxon>Prolixibacteraceae</taxon>
        <taxon>Maribellus</taxon>
    </lineage>
</organism>
<dbReference type="EMBL" id="CP046401">
    <property type="protein sequence ID" value="QGY43023.1"/>
    <property type="molecule type" value="Genomic_DNA"/>
</dbReference>
<evidence type="ECO:0000313" key="3">
    <source>
        <dbReference type="EMBL" id="QGY43023.1"/>
    </source>
</evidence>